<keyword evidence="3" id="KW-0489">Methyltransferase</keyword>
<reference evidence="4" key="1">
    <citation type="journal article" date="2019" name="Int. J. Syst. Evol. Microbiol.">
        <title>The Global Catalogue of Microorganisms (GCM) 10K type strain sequencing project: providing services to taxonomists for standard genome sequencing and annotation.</title>
        <authorList>
            <consortium name="The Broad Institute Genomics Platform"/>
            <consortium name="The Broad Institute Genome Sequencing Center for Infectious Disease"/>
            <person name="Wu L."/>
            <person name="Ma J."/>
        </authorList>
    </citation>
    <scope>NUCLEOTIDE SEQUENCE [LARGE SCALE GENOMIC DNA]</scope>
    <source>
        <strain evidence="4">JCM 12607</strain>
    </source>
</reference>
<dbReference type="Proteomes" id="UP001596915">
    <property type="component" value="Unassembled WGS sequence"/>
</dbReference>
<dbReference type="CDD" id="cd02440">
    <property type="entry name" value="AdoMet_MTases"/>
    <property type="match status" value="1"/>
</dbReference>
<evidence type="ECO:0000313" key="3">
    <source>
        <dbReference type="EMBL" id="MFD0623040.1"/>
    </source>
</evidence>
<feature type="domain" description="Methyltransferase" evidence="2">
    <location>
        <begin position="70"/>
        <end position="163"/>
    </location>
</feature>
<feature type="region of interest" description="Disordered" evidence="1">
    <location>
        <begin position="1"/>
        <end position="32"/>
    </location>
</feature>
<evidence type="ECO:0000259" key="2">
    <source>
        <dbReference type="Pfam" id="PF13649"/>
    </source>
</evidence>
<organism evidence="3 4">
    <name type="scientific">Streptomyces sanglieri</name>
    <dbReference type="NCBI Taxonomy" id="193460"/>
    <lineage>
        <taxon>Bacteria</taxon>
        <taxon>Bacillati</taxon>
        <taxon>Actinomycetota</taxon>
        <taxon>Actinomycetes</taxon>
        <taxon>Kitasatosporales</taxon>
        <taxon>Streptomycetaceae</taxon>
        <taxon>Streptomyces</taxon>
    </lineage>
</organism>
<name>A0ABW2WSU0_9ACTN</name>
<keyword evidence="3" id="KW-0808">Transferase</keyword>
<protein>
    <submittedName>
        <fullName evidence="3">Class I SAM-dependent DNA methyltransferase</fullName>
    </submittedName>
</protein>
<dbReference type="Pfam" id="PF13649">
    <property type="entry name" value="Methyltransf_25"/>
    <property type="match status" value="1"/>
</dbReference>
<dbReference type="GO" id="GO:0032259">
    <property type="term" value="P:methylation"/>
    <property type="evidence" value="ECO:0007669"/>
    <property type="project" value="UniProtKB-KW"/>
</dbReference>
<keyword evidence="4" id="KW-1185">Reference proteome</keyword>
<dbReference type="SUPFAM" id="SSF53335">
    <property type="entry name" value="S-adenosyl-L-methionine-dependent methyltransferases"/>
    <property type="match status" value="1"/>
</dbReference>
<dbReference type="InterPro" id="IPR041698">
    <property type="entry name" value="Methyltransf_25"/>
</dbReference>
<proteinExistence type="predicted"/>
<sequence>MSMSYDHPKPTTGGDLDDASDSGGNHTATAAGGSGYADVHAADYDRWFAKPGITSATVDALAGLAGDGPVLELGIGTGRVALPLAARGFDVHGVEASDAMAARLRSKPGGDRIRITPGDFAEVPVDGTFSLIHAVGGTFFELKCREDLQRCLTAVAGHLAPTGVFVLDAHVPEALAVAAASGVPEVVSETDEHLILCHRRIDPSTQTYQSHYLIHEADRTRHLRVRFHYASPGELDLMAERTGLRLRRRQGSWSGLPFTRDSTYHVSVYERR</sequence>
<comment type="caution">
    <text evidence="3">The sequence shown here is derived from an EMBL/GenBank/DDBJ whole genome shotgun (WGS) entry which is preliminary data.</text>
</comment>
<evidence type="ECO:0000313" key="4">
    <source>
        <dbReference type="Proteomes" id="UP001596915"/>
    </source>
</evidence>
<dbReference type="GO" id="GO:0008168">
    <property type="term" value="F:methyltransferase activity"/>
    <property type="evidence" value="ECO:0007669"/>
    <property type="project" value="UniProtKB-KW"/>
</dbReference>
<dbReference type="EMBL" id="JBHTGL010000008">
    <property type="protein sequence ID" value="MFD0623040.1"/>
    <property type="molecule type" value="Genomic_DNA"/>
</dbReference>
<evidence type="ECO:0000256" key="1">
    <source>
        <dbReference type="SAM" id="MobiDB-lite"/>
    </source>
</evidence>
<dbReference type="Gene3D" id="3.40.50.150">
    <property type="entry name" value="Vaccinia Virus protein VP39"/>
    <property type="match status" value="1"/>
</dbReference>
<accession>A0ABW2WSU0</accession>
<gene>
    <name evidence="3" type="ORF">ACFQ2K_09705</name>
</gene>
<dbReference type="InterPro" id="IPR029063">
    <property type="entry name" value="SAM-dependent_MTases_sf"/>
</dbReference>